<keyword evidence="3" id="KW-1185">Reference proteome</keyword>
<gene>
    <name evidence="2" type="ORF">FXV83_05315</name>
</gene>
<dbReference type="GO" id="GO:0032259">
    <property type="term" value="P:methylation"/>
    <property type="evidence" value="ECO:0007669"/>
    <property type="project" value="UniProtKB-KW"/>
</dbReference>
<dbReference type="RefSeq" id="WP_148738158.1">
    <property type="nucleotide sequence ID" value="NZ_VSTH01000018.1"/>
</dbReference>
<dbReference type="InterPro" id="IPR013216">
    <property type="entry name" value="Methyltransf_11"/>
</dbReference>
<feature type="domain" description="Methyltransferase type 11" evidence="1">
    <location>
        <begin position="46"/>
        <end position="155"/>
    </location>
</feature>
<accession>A0A5S4YSN1</accession>
<proteinExistence type="predicted"/>
<dbReference type="EMBL" id="VSTH01000018">
    <property type="protein sequence ID" value="TYO67401.1"/>
    <property type="molecule type" value="Genomic_DNA"/>
</dbReference>
<dbReference type="InterPro" id="IPR029063">
    <property type="entry name" value="SAM-dependent_MTases_sf"/>
</dbReference>
<name>A0A5S4YSN1_9BRAD</name>
<protein>
    <submittedName>
        <fullName evidence="2">Class I SAM-dependent methyltransferase</fullName>
    </submittedName>
</protein>
<dbReference type="Gene3D" id="3.40.50.150">
    <property type="entry name" value="Vaccinia Virus protein VP39"/>
    <property type="match status" value="1"/>
</dbReference>
<comment type="caution">
    <text evidence="2">The sequence shown here is derived from an EMBL/GenBank/DDBJ whole genome shotgun (WGS) entry which is preliminary data.</text>
</comment>
<dbReference type="Proteomes" id="UP000324797">
    <property type="component" value="Unassembled WGS sequence"/>
</dbReference>
<keyword evidence="2" id="KW-0489">Methyltransferase</keyword>
<evidence type="ECO:0000313" key="3">
    <source>
        <dbReference type="Proteomes" id="UP000324797"/>
    </source>
</evidence>
<evidence type="ECO:0000313" key="2">
    <source>
        <dbReference type="EMBL" id="TYO67401.1"/>
    </source>
</evidence>
<evidence type="ECO:0000259" key="1">
    <source>
        <dbReference type="Pfam" id="PF08241"/>
    </source>
</evidence>
<keyword evidence="2" id="KW-0808">Transferase</keyword>
<dbReference type="AlphaFoldDB" id="A0A5S4YSN1"/>
<dbReference type="Pfam" id="PF08241">
    <property type="entry name" value="Methyltransf_11"/>
    <property type="match status" value="1"/>
</dbReference>
<dbReference type="SUPFAM" id="SSF53335">
    <property type="entry name" value="S-adenosyl-L-methionine-dependent methyltransferases"/>
    <property type="match status" value="1"/>
</dbReference>
<dbReference type="GO" id="GO:0008757">
    <property type="term" value="F:S-adenosylmethionine-dependent methyltransferase activity"/>
    <property type="evidence" value="ECO:0007669"/>
    <property type="project" value="InterPro"/>
</dbReference>
<organism evidence="2 3">
    <name type="scientific">Bradyrhizobium hipponense</name>
    <dbReference type="NCBI Taxonomy" id="2605638"/>
    <lineage>
        <taxon>Bacteria</taxon>
        <taxon>Pseudomonadati</taxon>
        <taxon>Pseudomonadota</taxon>
        <taxon>Alphaproteobacteria</taxon>
        <taxon>Hyphomicrobiales</taxon>
        <taxon>Nitrobacteraceae</taxon>
        <taxon>Bradyrhizobium</taxon>
    </lineage>
</organism>
<sequence length="306" mass="34352">MTDLLRRPLIPTVFGPEASYELLGIISAIRNRFIRNGRSLILSGGDGAFAVQIAEHLSNATVIHPDDGVISRAKAKPLSSAGTIHRYFAETTERPLHLMQLPVRPAIQYRHAPLERTGLQAENFDFILVEQAHYAERSGVMAEVQRLVVKGGVVVRLSYLWGQLVPRAKPAIDRTVCADINEVFGWFSTSLLAPLLSQAERDVLQSLEDDRNLDGWEPDFRRRAIMRATWTLPELVQHMKRWPVIQRIERTPSLHLISLQNFIGAVHKRWGSAKLKRVINWPVVVEVGVTGDEPVGSEPTCRAIPC</sequence>
<reference evidence="2 3" key="1">
    <citation type="submission" date="2019-08" db="EMBL/GenBank/DDBJ databases">
        <title>Bradyrhizobium hipponensis sp. nov., a rhizobium isolated from a Lupinus angustifolius root nodule in Tunisia.</title>
        <authorList>
            <person name="Off K."/>
            <person name="Rejili M."/>
            <person name="Mars M."/>
            <person name="Brachmann A."/>
            <person name="Marin M."/>
        </authorList>
    </citation>
    <scope>NUCLEOTIDE SEQUENCE [LARGE SCALE GENOMIC DNA]</scope>
    <source>
        <strain evidence="3">aSej3</strain>
    </source>
</reference>